<dbReference type="GO" id="GO:0022857">
    <property type="term" value="F:transmembrane transporter activity"/>
    <property type="evidence" value="ECO:0007669"/>
    <property type="project" value="InterPro"/>
</dbReference>
<dbReference type="RefSeq" id="WP_109272462.1">
    <property type="nucleotide sequence ID" value="NZ_QFFF01000002.1"/>
</dbReference>
<keyword evidence="4 7" id="KW-0812">Transmembrane</keyword>
<comment type="caution">
    <text evidence="8">The sequence shown here is derived from an EMBL/GenBank/DDBJ whole genome shotgun (WGS) entry which is preliminary data.</text>
</comment>
<dbReference type="AlphaFoldDB" id="A0A2U2IZE0"/>
<keyword evidence="2" id="KW-0813">Transport</keyword>
<reference evidence="8 9" key="1">
    <citation type="submission" date="2018-05" db="EMBL/GenBank/DDBJ databases">
        <title>Genome of Sphingosinicella humi QZX222.</title>
        <authorList>
            <person name="Qiao Z."/>
            <person name="Wang G."/>
        </authorList>
    </citation>
    <scope>NUCLEOTIDE SEQUENCE [LARGE SCALE GENOMIC DNA]</scope>
    <source>
        <strain evidence="8 9">QZX222</strain>
    </source>
</reference>
<evidence type="ECO:0000313" key="8">
    <source>
        <dbReference type="EMBL" id="PWG01401.1"/>
    </source>
</evidence>
<protein>
    <submittedName>
        <fullName evidence="8">MFS transporter</fullName>
    </submittedName>
</protein>
<dbReference type="Proteomes" id="UP000245916">
    <property type="component" value="Unassembled WGS sequence"/>
</dbReference>
<dbReference type="EMBL" id="QFFF01000002">
    <property type="protein sequence ID" value="PWG01401.1"/>
    <property type="molecule type" value="Genomic_DNA"/>
</dbReference>
<dbReference type="OrthoDB" id="9803968at2"/>
<evidence type="ECO:0000256" key="3">
    <source>
        <dbReference type="ARBA" id="ARBA00022475"/>
    </source>
</evidence>
<keyword evidence="3" id="KW-1003">Cell membrane</keyword>
<dbReference type="GO" id="GO:0005886">
    <property type="term" value="C:plasma membrane"/>
    <property type="evidence" value="ECO:0007669"/>
    <property type="project" value="UniProtKB-SubCell"/>
</dbReference>
<evidence type="ECO:0000256" key="1">
    <source>
        <dbReference type="ARBA" id="ARBA00004651"/>
    </source>
</evidence>
<name>A0A2U2IZE0_9SPHN</name>
<proteinExistence type="predicted"/>
<feature type="transmembrane region" description="Helical" evidence="7">
    <location>
        <begin position="261"/>
        <end position="281"/>
    </location>
</feature>
<keyword evidence="6 7" id="KW-0472">Membrane</keyword>
<gene>
    <name evidence="8" type="ORF">DF286_14890</name>
</gene>
<feature type="transmembrane region" description="Helical" evidence="7">
    <location>
        <begin position="293"/>
        <end position="316"/>
    </location>
</feature>
<feature type="transmembrane region" description="Helical" evidence="7">
    <location>
        <begin position="227"/>
        <end position="249"/>
    </location>
</feature>
<feature type="transmembrane region" description="Helical" evidence="7">
    <location>
        <begin position="380"/>
        <end position="398"/>
    </location>
</feature>
<accession>A0A2U2IZE0</accession>
<dbReference type="Gene3D" id="1.20.1250.20">
    <property type="entry name" value="MFS general substrate transporter like domains"/>
    <property type="match status" value="1"/>
</dbReference>
<keyword evidence="5 7" id="KW-1133">Transmembrane helix</keyword>
<feature type="transmembrane region" description="Helical" evidence="7">
    <location>
        <begin position="83"/>
        <end position="104"/>
    </location>
</feature>
<dbReference type="PANTHER" id="PTHR43266:SF2">
    <property type="entry name" value="MAJOR FACILITATOR SUPERFAMILY (MFS) PROFILE DOMAIN-CONTAINING PROTEIN"/>
    <property type="match status" value="1"/>
</dbReference>
<evidence type="ECO:0000256" key="6">
    <source>
        <dbReference type="ARBA" id="ARBA00023136"/>
    </source>
</evidence>
<organism evidence="8 9">
    <name type="scientific">Allosphingosinicella humi</name>
    <dbReference type="NCBI Taxonomy" id="2068657"/>
    <lineage>
        <taxon>Bacteria</taxon>
        <taxon>Pseudomonadati</taxon>
        <taxon>Pseudomonadota</taxon>
        <taxon>Alphaproteobacteria</taxon>
        <taxon>Sphingomonadales</taxon>
        <taxon>Sphingomonadaceae</taxon>
        <taxon>Allosphingosinicella</taxon>
    </lineage>
</organism>
<feature type="transmembrane region" description="Helical" evidence="7">
    <location>
        <begin position="336"/>
        <end position="359"/>
    </location>
</feature>
<evidence type="ECO:0000256" key="2">
    <source>
        <dbReference type="ARBA" id="ARBA00022448"/>
    </source>
</evidence>
<evidence type="ECO:0000256" key="7">
    <source>
        <dbReference type="SAM" id="Phobius"/>
    </source>
</evidence>
<comment type="subcellular location">
    <subcellularLocation>
        <location evidence="1">Cell membrane</location>
        <topology evidence="1">Multi-pass membrane protein</topology>
    </subcellularLocation>
</comment>
<evidence type="ECO:0000313" key="9">
    <source>
        <dbReference type="Proteomes" id="UP000245916"/>
    </source>
</evidence>
<dbReference type="PANTHER" id="PTHR43266">
    <property type="entry name" value="MACROLIDE-EFFLUX PROTEIN"/>
    <property type="match status" value="1"/>
</dbReference>
<dbReference type="SUPFAM" id="SSF103473">
    <property type="entry name" value="MFS general substrate transporter"/>
    <property type="match status" value="1"/>
</dbReference>
<dbReference type="InterPro" id="IPR011701">
    <property type="entry name" value="MFS"/>
</dbReference>
<sequence>MTPSFRLLGKRRFLPLFATQFLGAFNDNLFKSAMVMLVTYAIYSDETKEATFNAIAGGLFILPFFLFSALAGQLADSMDKARIIRFVKTAEIFIMIAGAAGLLLHNVPLLLAALFAMGVHSSFFGPIKYAILPQHLKKDEVLGGTGLVEAGTYGAILLGTIAGGLLGREHGDIAAAGVLIVAAIGRAVGGQVPPAPPEPDAPIPKMDWHIVRASISLVSGTMHIPRLFLAIMAISFFWAMGAILAAQFPPLVKNELDANEQVATLFLAIFSVGVALGSVIINRLLAGRVLAKYAPASAIAMGLFIVHLYWNVLHWPENGTELMDLQTFIVIPTAEWIMFDLFGVAVAGGMFVVPLYAFLTTTVHKSETARTVAANNIVNSGAMVLAAVLLTVLVQLGFSVAETLLMVAVASLGAAWIGWKLHLACD</sequence>
<dbReference type="Pfam" id="PF07690">
    <property type="entry name" value="MFS_1"/>
    <property type="match status" value="1"/>
</dbReference>
<dbReference type="CDD" id="cd06173">
    <property type="entry name" value="MFS_MefA_like"/>
    <property type="match status" value="1"/>
</dbReference>
<evidence type="ECO:0000256" key="5">
    <source>
        <dbReference type="ARBA" id="ARBA00022989"/>
    </source>
</evidence>
<evidence type="ECO:0000256" key="4">
    <source>
        <dbReference type="ARBA" id="ARBA00022692"/>
    </source>
</evidence>
<feature type="transmembrane region" description="Helical" evidence="7">
    <location>
        <begin position="50"/>
        <end position="71"/>
    </location>
</feature>
<keyword evidence="9" id="KW-1185">Reference proteome</keyword>
<feature type="transmembrane region" description="Helical" evidence="7">
    <location>
        <begin position="404"/>
        <end position="423"/>
    </location>
</feature>
<dbReference type="InterPro" id="IPR036259">
    <property type="entry name" value="MFS_trans_sf"/>
</dbReference>